<protein>
    <submittedName>
        <fullName evidence="1">Uncharacterized protein</fullName>
    </submittedName>
</protein>
<dbReference type="Proteomes" id="UP000663844">
    <property type="component" value="Unassembled WGS sequence"/>
</dbReference>
<proteinExistence type="predicted"/>
<accession>A0A819PBH6</accession>
<dbReference type="AlphaFoldDB" id="A0A819PBH6"/>
<gene>
    <name evidence="1" type="ORF">OXD698_LOCUS29780</name>
</gene>
<reference evidence="1" key="1">
    <citation type="submission" date="2021-02" db="EMBL/GenBank/DDBJ databases">
        <authorList>
            <person name="Nowell W R."/>
        </authorList>
    </citation>
    <scope>NUCLEOTIDE SEQUENCE</scope>
</reference>
<dbReference type="EMBL" id="CAJOAZ010003404">
    <property type="protein sequence ID" value="CAF4005514.1"/>
    <property type="molecule type" value="Genomic_DNA"/>
</dbReference>
<comment type="caution">
    <text evidence="1">The sequence shown here is derived from an EMBL/GenBank/DDBJ whole genome shotgun (WGS) entry which is preliminary data.</text>
</comment>
<organism evidence="1 2">
    <name type="scientific">Adineta steineri</name>
    <dbReference type="NCBI Taxonomy" id="433720"/>
    <lineage>
        <taxon>Eukaryota</taxon>
        <taxon>Metazoa</taxon>
        <taxon>Spiralia</taxon>
        <taxon>Gnathifera</taxon>
        <taxon>Rotifera</taxon>
        <taxon>Eurotatoria</taxon>
        <taxon>Bdelloidea</taxon>
        <taxon>Adinetida</taxon>
        <taxon>Adinetidae</taxon>
        <taxon>Adineta</taxon>
    </lineage>
</organism>
<evidence type="ECO:0000313" key="2">
    <source>
        <dbReference type="Proteomes" id="UP000663844"/>
    </source>
</evidence>
<name>A0A819PBH6_9BILA</name>
<evidence type="ECO:0000313" key="1">
    <source>
        <dbReference type="EMBL" id="CAF4005514.1"/>
    </source>
</evidence>
<sequence length="484" mass="56173">MNEINDTINQFQKRIPISFTQTLDLIRMTTQGNALLAMFSSNWNISRAGIDTERNSSFVTIPIIHNNTEQNTSCSCATLQTCTVPAHVSSSNETMIIDGMVFGCYFLETVLLSSLSCFYSETCITNVRNLLGARPPTSQQLNDSLTRFNVHDTIETMAYQMFIESWTSNVSYENFYESCSPNYCVYTYRSRFDAFEMLTTFLSVFAVSDNRSFYEREYPQTNLPRRLSNSSYQNVLHQLPSLRLIVVACARNVESNIKNYRSHVEPILDLFHSSSRILICESDSNDKTIEKLYQWSRAQVYTYGNMMKSYPGRTDRLEFCRNTLLNKTHDLKADYILVTDIDMFRTTVPSFLSNFRYNIDDWSVMTASSSDPYYDIWALRTLSDSIMNYDIWHRIWDLRKPDKNYCYETLVDLIVRVHQKRIPLEYGLIEVRSAFGGAGLYKANSTYTCQYDGEGNTCEHIEFHLCIREQNHGRIFINSAFQVF</sequence>